<sequence>MKNIELNKGVNVNREALTKLQDTQKKDVKGGGIPSSCYAKFFEIAKL</sequence>
<proteinExistence type="predicted"/>
<dbReference type="Proteomes" id="UP000238180">
    <property type="component" value="Unassembled WGS sequence"/>
</dbReference>
<dbReference type="EMBL" id="OLKH01000091">
    <property type="protein sequence ID" value="SPE77536.1"/>
    <property type="molecule type" value="Genomic_DNA"/>
</dbReference>
<accession>A0A2N9PB24</accession>
<dbReference type="RefSeq" id="WP_181142873.1">
    <property type="nucleotide sequence ID" value="NZ_OLKH01000091.1"/>
</dbReference>
<evidence type="ECO:0000313" key="2">
    <source>
        <dbReference type="Proteomes" id="UP000238180"/>
    </source>
</evidence>
<evidence type="ECO:0000313" key="1">
    <source>
        <dbReference type="EMBL" id="SPE77536.1"/>
    </source>
</evidence>
<name>A0A2N9PB24_9FLAO</name>
<gene>
    <name evidence="1" type="ORF">FLACOL_01531</name>
</gene>
<protein>
    <submittedName>
        <fullName evidence="1">Uncharacterized protein</fullName>
    </submittedName>
</protein>
<dbReference type="AlphaFoldDB" id="A0A2N9PB24"/>
<organism evidence="1 2">
    <name type="scientific">Flavobacterium columnare</name>
    <dbReference type="NCBI Taxonomy" id="996"/>
    <lineage>
        <taxon>Bacteria</taxon>
        <taxon>Pseudomonadati</taxon>
        <taxon>Bacteroidota</taxon>
        <taxon>Flavobacteriia</taxon>
        <taxon>Flavobacteriales</taxon>
        <taxon>Flavobacteriaceae</taxon>
        <taxon>Flavobacterium</taxon>
    </lineage>
</organism>
<dbReference type="NCBIfam" id="NF038153">
    <property type="entry name" value="lant_leader_L1a"/>
    <property type="match status" value="1"/>
</dbReference>
<reference evidence="1 2" key="1">
    <citation type="submission" date="2018-02" db="EMBL/GenBank/DDBJ databases">
        <authorList>
            <person name="Cohen D.B."/>
            <person name="Kent A.D."/>
        </authorList>
    </citation>
    <scope>NUCLEOTIDE SEQUENCE [LARGE SCALE GENOMIC DNA]</scope>
    <source>
        <strain evidence="1">CIP109753</strain>
    </source>
</reference>
<dbReference type="InterPro" id="IPR058238">
    <property type="entry name" value="Lant_leader_dom"/>
</dbReference>